<dbReference type="InterPro" id="IPR017871">
    <property type="entry name" value="ABC_transporter-like_CS"/>
</dbReference>
<dbReference type="InterPro" id="IPR005116">
    <property type="entry name" value="Transp-assoc_OB_typ1"/>
</dbReference>
<name>C0G949_9HYPH</name>
<comment type="caution">
    <text evidence="14">The sequence shown here is derived from an EMBL/GenBank/DDBJ whole genome shotgun (WGS) entry which is preliminary data.</text>
</comment>
<dbReference type="GO" id="GO:0140359">
    <property type="term" value="F:ABC-type transporter activity"/>
    <property type="evidence" value="ECO:0007669"/>
    <property type="project" value="InterPro"/>
</dbReference>
<keyword evidence="14" id="KW-0378">Hydrolase</keyword>
<dbReference type="SUPFAM" id="SSF52540">
    <property type="entry name" value="P-loop containing nucleoside triphosphate hydrolases"/>
    <property type="match status" value="1"/>
</dbReference>
<keyword evidence="10" id="KW-0472">Membrane</keyword>
<evidence type="ECO:0000256" key="10">
    <source>
        <dbReference type="ARBA" id="ARBA00023136"/>
    </source>
</evidence>
<evidence type="ECO:0000256" key="1">
    <source>
        <dbReference type="ARBA" id="ARBA00004533"/>
    </source>
</evidence>
<dbReference type="GO" id="GO:0005886">
    <property type="term" value="C:plasma membrane"/>
    <property type="evidence" value="ECO:0007669"/>
    <property type="project" value="UniProtKB-SubCell"/>
</dbReference>
<keyword evidence="3" id="KW-0813">Transport</keyword>
<evidence type="ECO:0000313" key="14">
    <source>
        <dbReference type="EMBL" id="EEH13463.1"/>
    </source>
</evidence>
<keyword evidence="7" id="KW-0547">Nucleotide-binding</keyword>
<evidence type="ECO:0000256" key="6">
    <source>
        <dbReference type="ARBA" id="ARBA00022519"/>
    </source>
</evidence>
<dbReference type="EMBL" id="ACJD01000006">
    <property type="protein sequence ID" value="EEH13463.1"/>
    <property type="molecule type" value="Genomic_DNA"/>
</dbReference>
<evidence type="ECO:0000256" key="5">
    <source>
        <dbReference type="ARBA" id="ARBA00022505"/>
    </source>
</evidence>
<dbReference type="EC" id="3.2.1.68" evidence="14"/>
<dbReference type="Pfam" id="PF03459">
    <property type="entry name" value="TOBE"/>
    <property type="match status" value="1"/>
</dbReference>
<dbReference type="GO" id="GO:0005524">
    <property type="term" value="F:ATP binding"/>
    <property type="evidence" value="ECO:0007669"/>
    <property type="project" value="UniProtKB-KW"/>
</dbReference>
<dbReference type="GO" id="GO:0019156">
    <property type="term" value="F:isoamylase activity"/>
    <property type="evidence" value="ECO:0007669"/>
    <property type="project" value="UniProtKB-EC"/>
</dbReference>
<comment type="similarity">
    <text evidence="2">Belongs to the ABC transporter superfamily.</text>
</comment>
<comment type="subcellular location">
    <subcellularLocation>
        <location evidence="1">Cell inner membrane</location>
    </subcellularLocation>
</comment>
<evidence type="ECO:0000259" key="12">
    <source>
        <dbReference type="PROSITE" id="PS50893"/>
    </source>
</evidence>
<proteinExistence type="inferred from homology"/>
<keyword evidence="8 14" id="KW-0067">ATP-binding</keyword>
<evidence type="ECO:0000313" key="15">
    <source>
        <dbReference type="Proteomes" id="UP000003678"/>
    </source>
</evidence>
<dbReference type="InterPro" id="IPR004606">
    <property type="entry name" value="Mop_domain"/>
</dbReference>
<evidence type="ECO:0000256" key="11">
    <source>
        <dbReference type="PROSITE-ProRule" id="PRU01213"/>
    </source>
</evidence>
<evidence type="ECO:0000256" key="9">
    <source>
        <dbReference type="ARBA" id="ARBA00022967"/>
    </source>
</evidence>
<dbReference type="InterPro" id="IPR027417">
    <property type="entry name" value="P-loop_NTPase"/>
</dbReference>
<keyword evidence="6" id="KW-0997">Cell inner membrane</keyword>
<keyword evidence="14" id="KW-0326">Glycosidase</keyword>
<dbReference type="Gene3D" id="3.40.50.300">
    <property type="entry name" value="P-loop containing nucleotide triphosphate hydrolases"/>
    <property type="match status" value="1"/>
</dbReference>
<dbReference type="SMART" id="SM00382">
    <property type="entry name" value="AAA"/>
    <property type="match status" value="1"/>
</dbReference>
<sequence>MAATQACGRCEMSGLTVSIRGRNGAFAIEAGFAAEGGVTALFGHSGAGKTTLLKMIAGTLRPENGRIAVGDFTLFDAQKGINLPPEKRRIGYVFQDARLFAYMSVKRNLTYARWAGHRQATRSFDEVVALLGIGHLLDRRPSTLSGGERQRVAIGRALLSDPALLLLDEPLSSLDHARRQEILPFIERLRDESHVPIVYVSHEIDEVARLADQIVLLSAGRVTASGAAADIFPLIDAESEGGGVLLEGIVSAYDERYKLAEIDLGGASFQLSDAGLKQTMHVRLRVRARDVSIARKIPEAISIRNLLPVTVTGIERGEGPNAHVFLDFRGRRLGARLTRRSVDDLGLSVGDQVVALVKAVSVDRAAIREK</sequence>
<dbReference type="Proteomes" id="UP000003678">
    <property type="component" value="Unassembled WGS sequence"/>
</dbReference>
<dbReference type="NCBIfam" id="TIGR02142">
    <property type="entry name" value="modC_ABC"/>
    <property type="match status" value="1"/>
</dbReference>
<keyword evidence="5 11" id="KW-0500">Molybdenum</keyword>
<accession>C0G949</accession>
<dbReference type="Pfam" id="PF00005">
    <property type="entry name" value="ABC_tran"/>
    <property type="match status" value="1"/>
</dbReference>
<organism evidence="14 15">
    <name type="scientific">Brucella ceti str. Cudo</name>
    <dbReference type="NCBI Taxonomy" id="595497"/>
    <lineage>
        <taxon>Bacteria</taxon>
        <taxon>Pseudomonadati</taxon>
        <taxon>Pseudomonadota</taxon>
        <taxon>Alphaproteobacteria</taxon>
        <taxon>Hyphomicrobiales</taxon>
        <taxon>Brucellaceae</taxon>
        <taxon>Brucella/Ochrobactrum group</taxon>
        <taxon>Brucella</taxon>
    </lineage>
</organism>
<feature type="domain" description="ABC transporter" evidence="12">
    <location>
        <begin position="10"/>
        <end position="244"/>
    </location>
</feature>
<keyword evidence="9" id="KW-1278">Translocase</keyword>
<protein>
    <submittedName>
        <fullName evidence="14">Molybdate ABC transporter, ATP-binding protein</fullName>
        <ecNumber evidence="14">3.2.1.68</ecNumber>
    </submittedName>
</protein>
<dbReference type="PROSITE" id="PS50893">
    <property type="entry name" value="ABC_TRANSPORTER_2"/>
    <property type="match status" value="1"/>
</dbReference>
<evidence type="ECO:0000256" key="4">
    <source>
        <dbReference type="ARBA" id="ARBA00022475"/>
    </source>
</evidence>
<dbReference type="PROSITE" id="PS51866">
    <property type="entry name" value="MOP"/>
    <property type="match status" value="1"/>
</dbReference>
<dbReference type="PANTHER" id="PTHR43514:SF4">
    <property type="entry name" value="ABC TRANSPORTER I FAMILY MEMBER 10"/>
    <property type="match status" value="1"/>
</dbReference>
<dbReference type="PANTHER" id="PTHR43514">
    <property type="entry name" value="ABC TRANSPORTER I FAMILY MEMBER 10"/>
    <property type="match status" value="1"/>
</dbReference>
<evidence type="ECO:0000259" key="13">
    <source>
        <dbReference type="PROSITE" id="PS51866"/>
    </source>
</evidence>
<keyword evidence="4" id="KW-1003">Cell membrane</keyword>
<dbReference type="InterPro" id="IPR011868">
    <property type="entry name" value="ModC_ABC_ATP-bd"/>
</dbReference>
<evidence type="ECO:0000256" key="2">
    <source>
        <dbReference type="ARBA" id="ARBA00005417"/>
    </source>
</evidence>
<dbReference type="GO" id="GO:0016887">
    <property type="term" value="F:ATP hydrolysis activity"/>
    <property type="evidence" value="ECO:0007669"/>
    <property type="project" value="InterPro"/>
</dbReference>
<gene>
    <name evidence="14" type="primary">modC</name>
    <name evidence="14" type="ORF">BCETI_6000405</name>
</gene>
<dbReference type="Gene3D" id="2.40.50.100">
    <property type="match status" value="1"/>
</dbReference>
<dbReference type="InterPro" id="IPR050334">
    <property type="entry name" value="Molybdenum_import_ModC"/>
</dbReference>
<evidence type="ECO:0000256" key="8">
    <source>
        <dbReference type="ARBA" id="ARBA00022840"/>
    </source>
</evidence>
<dbReference type="PROSITE" id="PS00211">
    <property type="entry name" value="ABC_TRANSPORTER_1"/>
    <property type="match status" value="1"/>
</dbReference>
<dbReference type="InterPro" id="IPR003439">
    <property type="entry name" value="ABC_transporter-like_ATP-bd"/>
</dbReference>
<dbReference type="GO" id="GO:0015098">
    <property type="term" value="F:molybdate ion transmembrane transporter activity"/>
    <property type="evidence" value="ECO:0007669"/>
    <property type="project" value="InterPro"/>
</dbReference>
<evidence type="ECO:0000256" key="7">
    <source>
        <dbReference type="ARBA" id="ARBA00022741"/>
    </source>
</evidence>
<evidence type="ECO:0000256" key="3">
    <source>
        <dbReference type="ARBA" id="ARBA00022448"/>
    </source>
</evidence>
<reference evidence="14 15" key="1">
    <citation type="submission" date="2009-03" db="EMBL/GenBank/DDBJ databases">
        <authorList>
            <person name="Setubal J.C."/>
            <person name="Boyle S."/>
            <person name="Crasta O.R."/>
            <person name="Gillespie J.J."/>
            <person name="Kenyon R.W."/>
            <person name="Lu J."/>
            <person name="Mane S."/>
            <person name="Nagrani S."/>
            <person name="Shallom J.M."/>
            <person name="Shallom S."/>
            <person name="Shukla M."/>
            <person name="Snyder E.E."/>
            <person name="Sobral B.W."/>
            <person name="Wattam A.R."/>
            <person name="Will R."/>
            <person name="Williams K."/>
            <person name="Yoo H."/>
            <person name="Bruce D.H."/>
            <person name="Detter C."/>
            <person name="Munk C."/>
            <person name="Brettin T.S."/>
            <person name="Ficht T."/>
        </authorList>
    </citation>
    <scope>NUCLEOTIDE SEQUENCE [LARGE SCALE GENOMIC DNA]</scope>
    <source>
        <strain evidence="14 15">Cudo</strain>
    </source>
</reference>
<dbReference type="SUPFAM" id="SSF50331">
    <property type="entry name" value="MOP-like"/>
    <property type="match status" value="1"/>
</dbReference>
<feature type="domain" description="Mop" evidence="13">
    <location>
        <begin position="300"/>
        <end position="366"/>
    </location>
</feature>
<dbReference type="AlphaFoldDB" id="C0G949"/>
<dbReference type="InterPro" id="IPR003593">
    <property type="entry name" value="AAA+_ATPase"/>
</dbReference>
<dbReference type="InterPro" id="IPR008995">
    <property type="entry name" value="Mo/tungstate-bd_C_term_dom"/>
</dbReference>